<gene>
    <name evidence="1" type="ORF">DDT42_01694</name>
</gene>
<evidence type="ECO:0000313" key="2">
    <source>
        <dbReference type="Proteomes" id="UP000811545"/>
    </source>
</evidence>
<comment type="caution">
    <text evidence="1">The sequence shown here is derived from an EMBL/GenBank/DDBJ whole genome shotgun (WGS) entry which is preliminary data.</text>
</comment>
<organism evidence="1 2">
    <name type="scientific">Psychracetigena formicireducens</name>
    <dbReference type="NCBI Taxonomy" id="2986056"/>
    <lineage>
        <taxon>Bacteria</taxon>
        <taxon>Bacillati</taxon>
        <taxon>Candidatus Lithacetigenota</taxon>
        <taxon>Candidatus Psychracetigena</taxon>
    </lineage>
</organism>
<dbReference type="AlphaFoldDB" id="A0A9E2BHV6"/>
<name>A0A9E2BHV6_PSYF1</name>
<accession>A0A9E2BHV6</accession>
<dbReference type="EMBL" id="QLTW01000183">
    <property type="protein sequence ID" value="MBT9145817.1"/>
    <property type="molecule type" value="Genomic_DNA"/>
</dbReference>
<reference evidence="1 2" key="1">
    <citation type="journal article" date="2021" name="bioRxiv">
        <title>Unique metabolic strategies in Hadean analogues reveal hints for primordial physiology.</title>
        <authorList>
            <person name="Nobu M.K."/>
            <person name="Nakai R."/>
            <person name="Tamazawa S."/>
            <person name="Mori H."/>
            <person name="Toyoda A."/>
            <person name="Ijiri A."/>
            <person name="Suzuki S."/>
            <person name="Kurokawa K."/>
            <person name="Kamagata Y."/>
            <person name="Tamaki H."/>
        </authorList>
    </citation>
    <scope>NUCLEOTIDE SEQUENCE [LARGE SCALE GENOMIC DNA]</scope>
    <source>
        <strain evidence="1">BS525</strain>
    </source>
</reference>
<protein>
    <submittedName>
        <fullName evidence="1">Uncharacterized protein</fullName>
    </submittedName>
</protein>
<evidence type="ECO:0000313" key="1">
    <source>
        <dbReference type="EMBL" id="MBT9145817.1"/>
    </source>
</evidence>
<proteinExistence type="predicted"/>
<sequence>MEKDEEEYKIIFEEILSRAQAERILEPSIRLTAEALVSASYFDERKEIVIEAREKLTKEDPRNLYFGCIKDLVKLIQEEERSRKYVWASQLSDLALQGLGIKIDDLAFRGVNSKDMFSGEPDWDKIKKHIDENVLGECFIEKISVPLDSELWDEEFPLRMSACDASQHRFKLSTPFNVNFSSPIVVNNAAGVIKARASDKSDWKYVIVPKNTQDFEDWVVVGFKDYTELNVEDYEWATKSAMDVGQFYVEETYVLPYGGMKLKPDIHFRDGRIFPQDHAMNCKLQNRHGELTREAIYRMTTTLRKARELNITFCGIAKHPKLKVYSTLVDWYIKRKMGEENWNITRHILSDGDVMRRMLYTEPFDASTFNEIYITSPIVRSFYTTSNLNRRTDRQVINDLNSLENIYHSRHLTARSIVDEAMKYKVAMFFAGHSRTPEFNCPRYEFVYYDNRDDVKQNIMNILSALRLATFDVDKEHLWGSEEPICTLLPIPTLIAHELSKKVGEELVDDWVSKTYAEFIKLKNQYIKTSG</sequence>
<dbReference type="Proteomes" id="UP000811545">
    <property type="component" value="Unassembled WGS sequence"/>
</dbReference>